<comment type="function">
    <text evidence="12">Component of the coat protein complex II (COPII) which promotes the formation of transport vesicles from the endoplasmic reticulum (ER). The coat has two main functions, the physical deformation of the endoplasmic reticulum membrane into vesicles and the selection of cargo molecules. It also functions as a component of the nuclear pore complex (NPC). NPC components, collectively referred to as nucleoporins (NUPs), can play the role of both NPC structural components and of docking or interaction partners for transiently associated nuclear transport factors. SEC13 is required for efficient mRNA export from the nucleus to the cytoplasm and for correct nuclear pore biogenesis and distribution.</text>
</comment>
<name>A0A388KC73_CHABU</name>
<dbReference type="PROSITE" id="PS50082">
    <property type="entry name" value="WD_REPEATS_2"/>
    <property type="match status" value="3"/>
</dbReference>
<dbReference type="GO" id="GO:0031080">
    <property type="term" value="C:nuclear pore outer ring"/>
    <property type="evidence" value="ECO:0007669"/>
    <property type="project" value="TreeGrafter"/>
</dbReference>
<dbReference type="InterPro" id="IPR020472">
    <property type="entry name" value="WD40_PAC1"/>
</dbReference>
<dbReference type="Gene3D" id="2.130.10.10">
    <property type="entry name" value="YVTN repeat-like/Quinoprotein amine dehydrogenase"/>
    <property type="match status" value="1"/>
</dbReference>
<sequence length="296" mass="32561">MTGATQMLESGHSDVVHDVQLDYYGKRLATCSSDRLVKIFNVAGDQQSHVADLAGHEGPIWEVAWAHPKFGNLLASCSYDRRVIIWKETTENTWVQLQVFLEHESSVNGISWAPHEYGLIIAAASSDGTISIHTCGSDGSWETVKINQAHPVGCTSVSWAPSTTLGSPTLGVHRLVSGGCDNAVKVWRLQEGRWRMDWPALSKHTDWVRDVAWAPNLGIPKNTIASASQDGTVVIWTQENDGDQWEGKVIHDFKTPVWRVSWSLTGTILAVADGNHNVTLWKESLAGDWGQVSTVQ</sequence>
<evidence type="ECO:0000256" key="2">
    <source>
        <dbReference type="ARBA" id="ARBA00010102"/>
    </source>
</evidence>
<dbReference type="InterPro" id="IPR037363">
    <property type="entry name" value="Sec13/Seh1_fam"/>
</dbReference>
<dbReference type="AlphaFoldDB" id="A0A388KC73"/>
<evidence type="ECO:0000256" key="5">
    <source>
        <dbReference type="ARBA" id="ARBA00022574"/>
    </source>
</evidence>
<comment type="subunit">
    <text evidence="3">The COPII coat is composed of at least 5 proteins: the SEC23/24 complex, the SEC13/31 complex, and the protein SAR1. Component of the nuclear pore complex (NPC). NPC constitutes the exclusive means of nucleocytoplasmic transport. NPCs allow the passive diffusion of ions and small molecules and the active, nuclear transport receptor-mediated bidirectional transport of macromolecules such as proteins, RNAs, ribonucleoparticles (RNPs), and ribosomal subunits across the nuclear envelope. Due to its 8-fold rotational symmetry, all subunits are present with 8 copies or multiples thereof.</text>
</comment>
<keyword evidence="11" id="KW-0539">Nucleus</keyword>
<evidence type="ECO:0000313" key="16">
    <source>
        <dbReference type="Proteomes" id="UP000265515"/>
    </source>
</evidence>
<dbReference type="GO" id="GO:0006606">
    <property type="term" value="P:protein import into nucleus"/>
    <property type="evidence" value="ECO:0007669"/>
    <property type="project" value="TreeGrafter"/>
</dbReference>
<evidence type="ECO:0000256" key="14">
    <source>
        <dbReference type="PROSITE-ProRule" id="PRU00221"/>
    </source>
</evidence>
<dbReference type="OMA" id="IWKEEGD"/>
<evidence type="ECO:0000256" key="3">
    <source>
        <dbReference type="ARBA" id="ARBA00011369"/>
    </source>
</evidence>
<comment type="function">
    <text evidence="13">Required for protein transport from the endoplasmic reticulum to the Golgi apparatus.</text>
</comment>
<dbReference type="InterPro" id="IPR001680">
    <property type="entry name" value="WD40_rpt"/>
</dbReference>
<evidence type="ECO:0000256" key="8">
    <source>
        <dbReference type="ARBA" id="ARBA00022927"/>
    </source>
</evidence>
<dbReference type="PROSITE" id="PS50294">
    <property type="entry name" value="WD_REPEATS_REGION"/>
    <property type="match status" value="1"/>
</dbReference>
<evidence type="ECO:0000256" key="12">
    <source>
        <dbReference type="ARBA" id="ARBA00025261"/>
    </source>
</evidence>
<keyword evidence="9" id="KW-0811">Translocation</keyword>
<evidence type="ECO:0000313" key="15">
    <source>
        <dbReference type="EMBL" id="GBG67650.1"/>
    </source>
</evidence>
<keyword evidence="6" id="KW-0677">Repeat</keyword>
<evidence type="ECO:0000256" key="6">
    <source>
        <dbReference type="ARBA" id="ARBA00022737"/>
    </source>
</evidence>
<dbReference type="GO" id="GO:0005198">
    <property type="term" value="F:structural molecule activity"/>
    <property type="evidence" value="ECO:0007669"/>
    <property type="project" value="InterPro"/>
</dbReference>
<keyword evidence="8" id="KW-0653">Protein transport</keyword>
<evidence type="ECO:0000256" key="1">
    <source>
        <dbReference type="ARBA" id="ARBA00004567"/>
    </source>
</evidence>
<dbReference type="InterPro" id="IPR036322">
    <property type="entry name" value="WD40_repeat_dom_sf"/>
</dbReference>
<comment type="subcellular location">
    <subcellularLocation>
        <location evidence="1">Nucleus</location>
        <location evidence="1">Nuclear pore complex</location>
    </subcellularLocation>
</comment>
<dbReference type="STRING" id="69332.A0A388KC73"/>
<dbReference type="EMBL" id="BFEA01000090">
    <property type="protein sequence ID" value="GBG67650.1"/>
    <property type="molecule type" value="Genomic_DNA"/>
</dbReference>
<evidence type="ECO:0000256" key="4">
    <source>
        <dbReference type="ARBA" id="ARBA00022448"/>
    </source>
</evidence>
<dbReference type="GO" id="GO:0090114">
    <property type="term" value="P:COPII-coated vesicle budding"/>
    <property type="evidence" value="ECO:0007669"/>
    <property type="project" value="TreeGrafter"/>
</dbReference>
<dbReference type="Pfam" id="PF00400">
    <property type="entry name" value="WD40"/>
    <property type="match status" value="6"/>
</dbReference>
<dbReference type="FunFam" id="2.130.10.10:FF:000017">
    <property type="entry name" value="SEC13 homolog (S. cerevisiae)"/>
    <property type="match status" value="1"/>
</dbReference>
<dbReference type="SUPFAM" id="SSF50978">
    <property type="entry name" value="WD40 repeat-like"/>
    <property type="match status" value="1"/>
</dbReference>
<keyword evidence="4" id="KW-0813">Transport</keyword>
<gene>
    <name evidence="15" type="ORF">CBR_g778</name>
</gene>
<proteinExistence type="inferred from homology"/>
<evidence type="ECO:0000256" key="11">
    <source>
        <dbReference type="ARBA" id="ARBA00023242"/>
    </source>
</evidence>
<dbReference type="PANTHER" id="PTHR11024:SF2">
    <property type="entry name" value="PROTEIN SEC13 HOMOLOG"/>
    <property type="match status" value="1"/>
</dbReference>
<feature type="repeat" description="WD" evidence="14">
    <location>
        <begin position="201"/>
        <end position="236"/>
    </location>
</feature>
<protein>
    <submittedName>
        <fullName evidence="15">Uncharacterized protein</fullName>
    </submittedName>
</protein>
<dbReference type="InterPro" id="IPR015943">
    <property type="entry name" value="WD40/YVTN_repeat-like_dom_sf"/>
</dbReference>
<evidence type="ECO:0000256" key="7">
    <source>
        <dbReference type="ARBA" id="ARBA00022816"/>
    </source>
</evidence>
<feature type="repeat" description="WD" evidence="14">
    <location>
        <begin position="53"/>
        <end position="87"/>
    </location>
</feature>
<organism evidence="15 16">
    <name type="scientific">Chara braunii</name>
    <name type="common">Braun's stonewort</name>
    <dbReference type="NCBI Taxonomy" id="69332"/>
    <lineage>
        <taxon>Eukaryota</taxon>
        <taxon>Viridiplantae</taxon>
        <taxon>Streptophyta</taxon>
        <taxon>Charophyceae</taxon>
        <taxon>Charales</taxon>
        <taxon>Characeae</taxon>
        <taxon>Chara</taxon>
    </lineage>
</organism>
<dbReference type="OrthoDB" id="364224at2759"/>
<dbReference type="GO" id="GO:0051028">
    <property type="term" value="P:mRNA transport"/>
    <property type="evidence" value="ECO:0007669"/>
    <property type="project" value="UniProtKB-KW"/>
</dbReference>
<dbReference type="PANTHER" id="PTHR11024">
    <property type="entry name" value="NUCLEAR PORE COMPLEX PROTEIN SEC13 / SEH1 FAMILY MEMBER"/>
    <property type="match status" value="1"/>
</dbReference>
<dbReference type="Gramene" id="GBG67650">
    <property type="protein sequence ID" value="GBG67650"/>
    <property type="gene ID" value="CBR_g778"/>
</dbReference>
<reference evidence="15 16" key="1">
    <citation type="journal article" date="2018" name="Cell">
        <title>The Chara Genome: Secondary Complexity and Implications for Plant Terrestrialization.</title>
        <authorList>
            <person name="Nishiyama T."/>
            <person name="Sakayama H."/>
            <person name="Vries J.D."/>
            <person name="Buschmann H."/>
            <person name="Saint-Marcoux D."/>
            <person name="Ullrich K.K."/>
            <person name="Haas F.B."/>
            <person name="Vanderstraeten L."/>
            <person name="Becker D."/>
            <person name="Lang D."/>
            <person name="Vosolsobe S."/>
            <person name="Rombauts S."/>
            <person name="Wilhelmsson P.K.I."/>
            <person name="Janitza P."/>
            <person name="Kern R."/>
            <person name="Heyl A."/>
            <person name="Rumpler F."/>
            <person name="Villalobos L.I.A.C."/>
            <person name="Clay J.M."/>
            <person name="Skokan R."/>
            <person name="Toyoda A."/>
            <person name="Suzuki Y."/>
            <person name="Kagoshima H."/>
            <person name="Schijlen E."/>
            <person name="Tajeshwar N."/>
            <person name="Catarino B."/>
            <person name="Hetherington A.J."/>
            <person name="Saltykova A."/>
            <person name="Bonnot C."/>
            <person name="Breuninger H."/>
            <person name="Symeonidi A."/>
            <person name="Radhakrishnan G.V."/>
            <person name="Van Nieuwerburgh F."/>
            <person name="Deforce D."/>
            <person name="Chang C."/>
            <person name="Karol K.G."/>
            <person name="Hedrich R."/>
            <person name="Ulvskov P."/>
            <person name="Glockner G."/>
            <person name="Delwiche C.F."/>
            <person name="Petrasek J."/>
            <person name="Van de Peer Y."/>
            <person name="Friml J."/>
            <person name="Beilby M."/>
            <person name="Dolan L."/>
            <person name="Kohara Y."/>
            <person name="Sugano S."/>
            <person name="Fujiyama A."/>
            <person name="Delaux P.-M."/>
            <person name="Quint M."/>
            <person name="TheiBen G."/>
            <person name="Hagemann M."/>
            <person name="Harholt J."/>
            <person name="Dunand C."/>
            <person name="Zachgo S."/>
            <person name="Langdale J."/>
            <person name="Maumus F."/>
            <person name="Straeten D.V.D."/>
            <person name="Gould S.B."/>
            <person name="Rensing S.A."/>
        </authorList>
    </citation>
    <scope>NUCLEOTIDE SEQUENCE [LARGE SCALE GENOMIC DNA]</scope>
    <source>
        <strain evidence="15 16">S276</strain>
    </source>
</reference>
<dbReference type="GO" id="GO:0030127">
    <property type="term" value="C:COPII vesicle coat"/>
    <property type="evidence" value="ECO:0007669"/>
    <property type="project" value="TreeGrafter"/>
</dbReference>
<keyword evidence="10" id="KW-0906">Nuclear pore complex</keyword>
<dbReference type="SMART" id="SM00320">
    <property type="entry name" value="WD40"/>
    <property type="match status" value="6"/>
</dbReference>
<evidence type="ECO:0000256" key="13">
    <source>
        <dbReference type="ARBA" id="ARBA00060100"/>
    </source>
</evidence>
<keyword evidence="16" id="KW-1185">Reference proteome</keyword>
<accession>A0A388KC73</accession>
<keyword evidence="5 14" id="KW-0853">WD repeat</keyword>
<comment type="similarity">
    <text evidence="2">Belongs to the WD repeat SEC13 family.</text>
</comment>
<evidence type="ECO:0000256" key="9">
    <source>
        <dbReference type="ARBA" id="ARBA00023010"/>
    </source>
</evidence>
<keyword evidence="7" id="KW-0509">mRNA transport</keyword>
<comment type="caution">
    <text evidence="15">The sequence shown here is derived from an EMBL/GenBank/DDBJ whole genome shotgun (WGS) entry which is preliminary data.</text>
</comment>
<feature type="repeat" description="WD" evidence="14">
    <location>
        <begin position="9"/>
        <end position="50"/>
    </location>
</feature>
<dbReference type="PRINTS" id="PR00320">
    <property type="entry name" value="GPROTEINBRPT"/>
</dbReference>
<evidence type="ECO:0000256" key="10">
    <source>
        <dbReference type="ARBA" id="ARBA00023132"/>
    </source>
</evidence>
<dbReference type="Proteomes" id="UP000265515">
    <property type="component" value="Unassembled WGS sequence"/>
</dbReference>